<accession>A0ABN0WM81</accession>
<sequence>MALIRLYCSEDRFQIWQVKELLESRGIPCFVKNEFAIGAMGDLAPFDCAPEVWLTDDEWQPRAKRLLDDWLSEQRQCTQEWRCAHCQEDNGGGFEICWQCGEERPAETE</sequence>
<dbReference type="InterPro" id="IPR018551">
    <property type="entry name" value="DUF2007"/>
</dbReference>
<evidence type="ECO:0000256" key="2">
    <source>
        <dbReference type="ARBA" id="ARBA00022771"/>
    </source>
</evidence>
<evidence type="ECO:0000259" key="4">
    <source>
        <dbReference type="PROSITE" id="PS01358"/>
    </source>
</evidence>
<evidence type="ECO:0000313" key="6">
    <source>
        <dbReference type="Proteomes" id="UP001501757"/>
    </source>
</evidence>
<comment type="caution">
    <text evidence="5">The sequence shown here is derived from an EMBL/GenBank/DDBJ whole genome shotgun (WGS) entry which is preliminary data.</text>
</comment>
<reference evidence="5 6" key="1">
    <citation type="journal article" date="2019" name="Int. J. Syst. Evol. Microbiol.">
        <title>The Global Catalogue of Microorganisms (GCM) 10K type strain sequencing project: providing services to taxonomists for standard genome sequencing and annotation.</title>
        <authorList>
            <consortium name="The Broad Institute Genomics Platform"/>
            <consortium name="The Broad Institute Genome Sequencing Center for Infectious Disease"/>
            <person name="Wu L."/>
            <person name="Ma J."/>
        </authorList>
    </citation>
    <scope>NUCLEOTIDE SEQUENCE [LARGE SCALE GENOMIC DNA]</scope>
    <source>
        <strain evidence="5 6">JCM 13378</strain>
    </source>
</reference>
<dbReference type="Proteomes" id="UP001501757">
    <property type="component" value="Unassembled WGS sequence"/>
</dbReference>
<dbReference type="Pfam" id="PF09413">
    <property type="entry name" value="DUF2007"/>
    <property type="match status" value="1"/>
</dbReference>
<keyword evidence="3" id="KW-0862">Zinc</keyword>
<protein>
    <submittedName>
        <fullName evidence="5">DUF2007 domain-containing protein</fullName>
    </submittedName>
</protein>
<feature type="domain" description="RanBP2-type" evidence="4">
    <location>
        <begin position="81"/>
        <end position="100"/>
    </location>
</feature>
<dbReference type="PROSITE" id="PS01358">
    <property type="entry name" value="ZF_RANBP2_1"/>
    <property type="match status" value="1"/>
</dbReference>
<name>A0ABN0WM81_9ALTE</name>
<evidence type="ECO:0000256" key="1">
    <source>
        <dbReference type="ARBA" id="ARBA00022723"/>
    </source>
</evidence>
<evidence type="ECO:0000256" key="3">
    <source>
        <dbReference type="ARBA" id="ARBA00022833"/>
    </source>
</evidence>
<keyword evidence="6" id="KW-1185">Reference proteome</keyword>
<evidence type="ECO:0000313" key="5">
    <source>
        <dbReference type="EMBL" id="GAA0341781.1"/>
    </source>
</evidence>
<organism evidence="5 6">
    <name type="scientific">Bowmanella denitrificans</name>
    <dbReference type="NCBI Taxonomy" id="366582"/>
    <lineage>
        <taxon>Bacteria</taxon>
        <taxon>Pseudomonadati</taxon>
        <taxon>Pseudomonadota</taxon>
        <taxon>Gammaproteobacteria</taxon>
        <taxon>Alteromonadales</taxon>
        <taxon>Alteromonadaceae</taxon>
        <taxon>Bowmanella</taxon>
    </lineage>
</organism>
<proteinExistence type="predicted"/>
<keyword evidence="1" id="KW-0479">Metal-binding</keyword>
<dbReference type="InterPro" id="IPR001876">
    <property type="entry name" value="Znf_RanBP2"/>
</dbReference>
<dbReference type="EMBL" id="BAAAEI010000002">
    <property type="protein sequence ID" value="GAA0341781.1"/>
    <property type="molecule type" value="Genomic_DNA"/>
</dbReference>
<keyword evidence="2" id="KW-0863">Zinc-finger</keyword>
<gene>
    <name evidence="5" type="ORF">GCM10009092_02910</name>
</gene>